<feature type="domain" description="ABC transmembrane type-1" evidence="10">
    <location>
        <begin position="17"/>
        <end position="312"/>
    </location>
</feature>
<accession>A0ABX0WJ61</accession>
<evidence type="ECO:0000313" key="12">
    <source>
        <dbReference type="Proteomes" id="UP000720344"/>
    </source>
</evidence>
<dbReference type="Gene3D" id="1.20.1560.10">
    <property type="entry name" value="ABC transporter type 1, transmembrane domain"/>
    <property type="match status" value="1"/>
</dbReference>
<feature type="domain" description="ABC transporter" evidence="9">
    <location>
        <begin position="348"/>
        <end position="581"/>
    </location>
</feature>
<evidence type="ECO:0000256" key="5">
    <source>
        <dbReference type="ARBA" id="ARBA00022840"/>
    </source>
</evidence>
<evidence type="ECO:0000256" key="1">
    <source>
        <dbReference type="ARBA" id="ARBA00004651"/>
    </source>
</evidence>
<comment type="caution">
    <text evidence="11">The sequence shown here is derived from an EMBL/GenBank/DDBJ whole genome shotgun (WGS) entry which is preliminary data.</text>
</comment>
<evidence type="ECO:0000256" key="2">
    <source>
        <dbReference type="ARBA" id="ARBA00022475"/>
    </source>
</evidence>
<dbReference type="Pfam" id="PF00664">
    <property type="entry name" value="ABC_membrane"/>
    <property type="match status" value="1"/>
</dbReference>
<evidence type="ECO:0000256" key="7">
    <source>
        <dbReference type="ARBA" id="ARBA00023136"/>
    </source>
</evidence>
<name>A0ABX0WJ61_9RHOO</name>
<keyword evidence="7 8" id="KW-0472">Membrane</keyword>
<dbReference type="SUPFAM" id="SSF52540">
    <property type="entry name" value="P-loop containing nucleoside triphosphate hydrolases"/>
    <property type="match status" value="1"/>
</dbReference>
<keyword evidence="2" id="KW-1003">Cell membrane</keyword>
<organism evidence="11 12">
    <name type="scientific">Rhodocyclus gracilis</name>
    <dbReference type="NCBI Taxonomy" id="2929842"/>
    <lineage>
        <taxon>Bacteria</taxon>
        <taxon>Pseudomonadati</taxon>
        <taxon>Pseudomonadota</taxon>
        <taxon>Betaproteobacteria</taxon>
        <taxon>Rhodocyclales</taxon>
        <taxon>Rhodocyclaceae</taxon>
        <taxon>Rhodocyclus</taxon>
    </lineage>
</organism>
<dbReference type="RefSeq" id="WP_153589971.1">
    <property type="nucleotide sequence ID" value="NZ_JAATWB010000006.1"/>
</dbReference>
<evidence type="ECO:0000256" key="6">
    <source>
        <dbReference type="ARBA" id="ARBA00022989"/>
    </source>
</evidence>
<dbReference type="PANTHER" id="PTHR43394">
    <property type="entry name" value="ATP-DEPENDENT PERMEASE MDL1, MITOCHONDRIAL"/>
    <property type="match status" value="1"/>
</dbReference>
<evidence type="ECO:0000256" key="4">
    <source>
        <dbReference type="ARBA" id="ARBA00022741"/>
    </source>
</evidence>
<dbReference type="InterPro" id="IPR027417">
    <property type="entry name" value="P-loop_NTPase"/>
</dbReference>
<dbReference type="InterPro" id="IPR036640">
    <property type="entry name" value="ABC1_TM_sf"/>
</dbReference>
<dbReference type="InterPro" id="IPR003439">
    <property type="entry name" value="ABC_transporter-like_ATP-bd"/>
</dbReference>
<keyword evidence="4" id="KW-0547">Nucleotide-binding</keyword>
<feature type="transmembrane region" description="Helical" evidence="8">
    <location>
        <begin position="170"/>
        <end position="190"/>
    </location>
</feature>
<dbReference type="PROSITE" id="PS50893">
    <property type="entry name" value="ABC_TRANSPORTER_2"/>
    <property type="match status" value="1"/>
</dbReference>
<dbReference type="EMBL" id="JAATWB010000006">
    <property type="protein sequence ID" value="NJA89604.1"/>
    <property type="molecule type" value="Genomic_DNA"/>
</dbReference>
<dbReference type="InterPro" id="IPR017871">
    <property type="entry name" value="ABC_transporter-like_CS"/>
</dbReference>
<gene>
    <name evidence="11" type="ORF">HCX48_10260</name>
</gene>
<feature type="transmembrane region" description="Helical" evidence="8">
    <location>
        <begin position="16"/>
        <end position="41"/>
    </location>
</feature>
<reference evidence="12" key="1">
    <citation type="submission" date="2020-03" db="EMBL/GenBank/DDBJ databases">
        <title>Whole-genome sequence of the purple nonsulfur bacterium Rhodocyclus tenuis DSM112.</title>
        <authorList>
            <person name="Kyndt J.A."/>
            <person name="Meyer T.E."/>
        </authorList>
    </citation>
    <scope>NUCLEOTIDE SEQUENCE [LARGE SCALE GENOMIC DNA]</scope>
    <source>
        <strain evidence="12">DSM 112</strain>
    </source>
</reference>
<keyword evidence="12" id="KW-1185">Reference proteome</keyword>
<feature type="transmembrane region" description="Helical" evidence="8">
    <location>
        <begin position="72"/>
        <end position="94"/>
    </location>
</feature>
<dbReference type="Gene3D" id="3.40.50.300">
    <property type="entry name" value="P-loop containing nucleotide triphosphate hydrolases"/>
    <property type="match status" value="1"/>
</dbReference>
<evidence type="ECO:0000256" key="3">
    <source>
        <dbReference type="ARBA" id="ARBA00022692"/>
    </source>
</evidence>
<feature type="transmembrane region" description="Helical" evidence="8">
    <location>
        <begin position="144"/>
        <end position="164"/>
    </location>
</feature>
<dbReference type="SMART" id="SM00382">
    <property type="entry name" value="AAA"/>
    <property type="match status" value="1"/>
</dbReference>
<protein>
    <submittedName>
        <fullName evidence="11">ABC transporter ATP-binding protein</fullName>
    </submittedName>
</protein>
<keyword evidence="6 8" id="KW-1133">Transmembrane helix</keyword>
<dbReference type="InterPro" id="IPR011527">
    <property type="entry name" value="ABC1_TM_dom"/>
</dbReference>
<evidence type="ECO:0000256" key="8">
    <source>
        <dbReference type="SAM" id="Phobius"/>
    </source>
</evidence>
<feature type="transmembrane region" description="Helical" evidence="8">
    <location>
        <begin position="255"/>
        <end position="275"/>
    </location>
</feature>
<dbReference type="PANTHER" id="PTHR43394:SF1">
    <property type="entry name" value="ATP-BINDING CASSETTE SUB-FAMILY B MEMBER 10, MITOCHONDRIAL"/>
    <property type="match status" value="1"/>
</dbReference>
<dbReference type="PROSITE" id="PS50929">
    <property type="entry name" value="ABC_TM1F"/>
    <property type="match status" value="1"/>
</dbReference>
<evidence type="ECO:0000259" key="10">
    <source>
        <dbReference type="PROSITE" id="PS50929"/>
    </source>
</evidence>
<sequence length="585" mass="63493">MNQLFADVLRLFPRKAVALLLLASFASISEGFLLILLLPLIGALTGSPATSGVAYKVIQFCAVLGVPDTASAYAVLFLVFSLAQYSLVLIQAALSSQLQAIYVRSIREDIFASLLSARWDFLVEIRSAEYLSGLITEAAHASLALTYFVTFVSSAITALVYFLIAFNLSSLLTTVLGITFVVAGSATYLASKRASLVGRETCEYEARSAQWLSEVLGSLKSYKAAAWEEIAIRKYSALNFRLSRLVAVALRSPQFVRVAMEFFALVGLILMLYIGATDLKISFSVLLVLLGAFIRTYPRLISAQQAFQLLSLHLQSVRRVRNLITLATVQSEKAGGLKFSSKSNGVDIDCINLSVSAGGDRIVNDVSIKIPACQYVAIVGPSGSGKTTLVDCLLGLRQVETGKILIDGHPLKEIDLLSWRKRVAYVSQDPPIFNASVRDNIIWGRSDVSDDEVVRAAKAAHAHDFICQLEHGYETYVGDWGGKLSGGQKQRIAIARALISKSVLLVLDEATSALDSQSEREVMNALDDLKGGLSIIAIAHRLSTVRSADRILVMESGRIAESGTWLELIEERGLFARLVSLQGQG</sequence>
<dbReference type="SUPFAM" id="SSF90123">
    <property type="entry name" value="ABC transporter transmembrane region"/>
    <property type="match status" value="1"/>
</dbReference>
<dbReference type="Pfam" id="PF00005">
    <property type="entry name" value="ABC_tran"/>
    <property type="match status" value="1"/>
</dbReference>
<evidence type="ECO:0000313" key="11">
    <source>
        <dbReference type="EMBL" id="NJA89604.1"/>
    </source>
</evidence>
<dbReference type="Proteomes" id="UP000720344">
    <property type="component" value="Unassembled WGS sequence"/>
</dbReference>
<keyword evidence="3 8" id="KW-0812">Transmembrane</keyword>
<evidence type="ECO:0000259" key="9">
    <source>
        <dbReference type="PROSITE" id="PS50893"/>
    </source>
</evidence>
<dbReference type="GO" id="GO:0005524">
    <property type="term" value="F:ATP binding"/>
    <property type="evidence" value="ECO:0007669"/>
    <property type="project" value="UniProtKB-KW"/>
</dbReference>
<dbReference type="InterPro" id="IPR039421">
    <property type="entry name" value="Type_1_exporter"/>
</dbReference>
<dbReference type="InterPro" id="IPR003593">
    <property type="entry name" value="AAA+_ATPase"/>
</dbReference>
<comment type="subcellular location">
    <subcellularLocation>
        <location evidence="1">Cell membrane</location>
        <topology evidence="1">Multi-pass membrane protein</topology>
    </subcellularLocation>
</comment>
<dbReference type="PROSITE" id="PS00211">
    <property type="entry name" value="ABC_TRANSPORTER_1"/>
    <property type="match status" value="1"/>
</dbReference>
<proteinExistence type="predicted"/>
<keyword evidence="5 11" id="KW-0067">ATP-binding</keyword>